<keyword evidence="1 3" id="KW-0807">Transducer</keyword>
<dbReference type="SMART" id="SM00304">
    <property type="entry name" value="HAMP"/>
    <property type="match status" value="2"/>
</dbReference>
<sequence length="666" mass="72060">MKKDHKRRRSLRLGLRAKILGVSLPVTIIMVIVMIAIAYNVSEADIMASSQSLLSTSAKDQSSQIEAWLNRKLDEVKTVKYDLERSGAIKDQKQLQRKLNDYYGLDSAFVGGFYIADTKGNVMQASENQTKYDGATEQIWYKEGLTRMNPGYTQAYEDSEGNMMISACGMLDDPDDVRVLATSLSLDSVNIIVNSSVSMQGAESLLVDQGNGDILTSRDSELVSTSVNEASDSFLKKVAAKLQKDDDSVSTIGDKVVVTREISGTDWVLVSYVPKSLITSEVDNLRNTLIVVAIICLLVFVLLNTLNVSFTVKPLKVLSRKIKAMSDGDFTIQIEAKGSDEIAEIQHSVKVFTENMREMICDINNVTNDIQNQADNSSVVSVSMQDASNSQATSMASLSETVDQISDSINEIAESATNLSGVVADTTSDSEKVKEQINATVDISRKGRSDMERVQNAMEEIRNSIAQLVEAISKVGEASKEITGITGLIANISEETSLLSLNASIEAARAGEAGRGFSVVATEISKLAQNTASSVDDIAKLINEVDNLVDAAVKQADVSVENINESGGRIKVAQETFEEIYTCVQDVDNGINSMITQIQTVNNVAMDVSAISEEQAASTAVISETSEVMVEQANKLAGQSEQVAGSAKVLTQTSEKLAEQMSRFQI</sequence>
<evidence type="ECO:0000259" key="5">
    <source>
        <dbReference type="PROSITE" id="PS50111"/>
    </source>
</evidence>
<keyword evidence="4" id="KW-0472">Membrane</keyword>
<organism evidence="7 8">
    <name type="scientific">Jutongia huaianensis</name>
    <dbReference type="NCBI Taxonomy" id="2763668"/>
    <lineage>
        <taxon>Bacteria</taxon>
        <taxon>Bacillati</taxon>
        <taxon>Bacillota</taxon>
        <taxon>Clostridia</taxon>
        <taxon>Lachnospirales</taxon>
        <taxon>Lachnospiraceae</taxon>
        <taxon>Jutongia</taxon>
    </lineage>
</organism>
<dbReference type="Pfam" id="PF00672">
    <property type="entry name" value="HAMP"/>
    <property type="match status" value="1"/>
</dbReference>
<dbReference type="SMART" id="SM00283">
    <property type="entry name" value="MA"/>
    <property type="match status" value="1"/>
</dbReference>
<proteinExistence type="inferred from homology"/>
<keyword evidence="4" id="KW-0812">Transmembrane</keyword>
<comment type="caution">
    <text evidence="7">The sequence shown here is derived from an EMBL/GenBank/DDBJ whole genome shotgun (WGS) entry which is preliminary data.</text>
</comment>
<dbReference type="PROSITE" id="PS50885">
    <property type="entry name" value="HAMP"/>
    <property type="match status" value="1"/>
</dbReference>
<reference evidence="7 8" key="1">
    <citation type="submission" date="2020-08" db="EMBL/GenBank/DDBJ databases">
        <title>Genome public.</title>
        <authorList>
            <person name="Liu C."/>
            <person name="Sun Q."/>
        </authorList>
    </citation>
    <scope>NUCLEOTIDE SEQUENCE [LARGE SCALE GENOMIC DNA]</scope>
    <source>
        <strain evidence="7 8">NSJ-37</strain>
    </source>
</reference>
<evidence type="ECO:0000256" key="4">
    <source>
        <dbReference type="SAM" id="Phobius"/>
    </source>
</evidence>
<feature type="domain" description="HAMP" evidence="6">
    <location>
        <begin position="309"/>
        <end position="361"/>
    </location>
</feature>
<protein>
    <submittedName>
        <fullName evidence="7">Methyl-accepting chemotaxis protein</fullName>
    </submittedName>
</protein>
<evidence type="ECO:0000256" key="2">
    <source>
        <dbReference type="ARBA" id="ARBA00029447"/>
    </source>
</evidence>
<dbReference type="Pfam" id="PF00015">
    <property type="entry name" value="MCPsignal"/>
    <property type="match status" value="1"/>
</dbReference>
<evidence type="ECO:0000259" key="6">
    <source>
        <dbReference type="PROSITE" id="PS50885"/>
    </source>
</evidence>
<dbReference type="PANTHER" id="PTHR32089">
    <property type="entry name" value="METHYL-ACCEPTING CHEMOTAXIS PROTEIN MCPB"/>
    <property type="match status" value="1"/>
</dbReference>
<feature type="domain" description="Methyl-accepting transducer" evidence="5">
    <location>
        <begin position="366"/>
        <end position="623"/>
    </location>
</feature>
<dbReference type="PROSITE" id="PS50111">
    <property type="entry name" value="CHEMOTAXIS_TRANSDUC_2"/>
    <property type="match status" value="1"/>
</dbReference>
<dbReference type="InterPro" id="IPR004089">
    <property type="entry name" value="MCPsignal_dom"/>
</dbReference>
<evidence type="ECO:0000256" key="3">
    <source>
        <dbReference type="PROSITE-ProRule" id="PRU00284"/>
    </source>
</evidence>
<dbReference type="CDD" id="cd06225">
    <property type="entry name" value="HAMP"/>
    <property type="match status" value="1"/>
</dbReference>
<dbReference type="Gene3D" id="6.10.340.10">
    <property type="match status" value="1"/>
</dbReference>
<dbReference type="SUPFAM" id="SSF58104">
    <property type="entry name" value="Methyl-accepting chemotaxis protein (MCP) signaling domain"/>
    <property type="match status" value="1"/>
</dbReference>
<feature type="transmembrane region" description="Helical" evidence="4">
    <location>
        <begin position="289"/>
        <end position="312"/>
    </location>
</feature>
<dbReference type="EMBL" id="JACRSX010000007">
    <property type="protein sequence ID" value="MBC8562473.1"/>
    <property type="molecule type" value="Genomic_DNA"/>
</dbReference>
<dbReference type="RefSeq" id="WP_249297851.1">
    <property type="nucleotide sequence ID" value="NZ_JACRSX010000007.1"/>
</dbReference>
<dbReference type="Gene3D" id="3.30.450.20">
    <property type="entry name" value="PAS domain"/>
    <property type="match status" value="2"/>
</dbReference>
<keyword evidence="4" id="KW-1133">Transmembrane helix</keyword>
<keyword evidence="8" id="KW-1185">Reference proteome</keyword>
<gene>
    <name evidence="7" type="ORF">H8704_07505</name>
</gene>
<dbReference type="Gene3D" id="1.10.287.950">
    <property type="entry name" value="Methyl-accepting chemotaxis protein"/>
    <property type="match status" value="1"/>
</dbReference>
<feature type="transmembrane region" description="Helical" evidence="4">
    <location>
        <begin position="20"/>
        <end position="41"/>
    </location>
</feature>
<name>A0ABR7N1G1_9FIRM</name>
<comment type="similarity">
    <text evidence="2">Belongs to the methyl-accepting chemotaxis (MCP) protein family.</text>
</comment>
<dbReference type="InterPro" id="IPR003660">
    <property type="entry name" value="HAMP_dom"/>
</dbReference>
<dbReference type="PANTHER" id="PTHR32089:SF112">
    <property type="entry name" value="LYSOZYME-LIKE PROTEIN-RELATED"/>
    <property type="match status" value="1"/>
</dbReference>
<evidence type="ECO:0000256" key="1">
    <source>
        <dbReference type="ARBA" id="ARBA00023224"/>
    </source>
</evidence>
<accession>A0ABR7N1G1</accession>
<evidence type="ECO:0000313" key="7">
    <source>
        <dbReference type="EMBL" id="MBC8562473.1"/>
    </source>
</evidence>
<dbReference type="Proteomes" id="UP000606193">
    <property type="component" value="Unassembled WGS sequence"/>
</dbReference>
<evidence type="ECO:0000313" key="8">
    <source>
        <dbReference type="Proteomes" id="UP000606193"/>
    </source>
</evidence>